<dbReference type="STRING" id="574566.I0YX05"/>
<gene>
    <name evidence="3" type="ORF">COCSUDRAFT_64043</name>
</gene>
<reference evidence="3 4" key="1">
    <citation type="journal article" date="2012" name="Genome Biol.">
        <title>The genome of the polar eukaryotic microalga coccomyxa subellipsoidea reveals traits of cold adaptation.</title>
        <authorList>
            <person name="Blanc G."/>
            <person name="Agarkova I."/>
            <person name="Grimwood J."/>
            <person name="Kuo A."/>
            <person name="Brueggeman A."/>
            <person name="Dunigan D."/>
            <person name="Gurnon J."/>
            <person name="Ladunga I."/>
            <person name="Lindquist E."/>
            <person name="Lucas S."/>
            <person name="Pangilinan J."/>
            <person name="Proschold T."/>
            <person name="Salamov A."/>
            <person name="Schmutz J."/>
            <person name="Weeks D."/>
            <person name="Yamada T."/>
            <person name="Claverie J.M."/>
            <person name="Grigoriev I."/>
            <person name="Van Etten J."/>
            <person name="Lomsadze A."/>
            <person name="Borodovsky M."/>
        </authorList>
    </citation>
    <scope>NUCLEOTIDE SEQUENCE [LARGE SCALE GENOMIC DNA]</scope>
    <source>
        <strain evidence="3 4">C-169</strain>
    </source>
</reference>
<protein>
    <recommendedName>
        <fullName evidence="5">EF-hand domain-containing protein</fullName>
    </recommendedName>
</protein>
<proteinExistence type="predicted"/>
<keyword evidence="1" id="KW-0175">Coiled coil</keyword>
<name>I0YX05_COCSC</name>
<dbReference type="GeneID" id="17040911"/>
<feature type="coiled-coil region" evidence="1">
    <location>
        <begin position="188"/>
        <end position="215"/>
    </location>
</feature>
<accession>I0YX05</accession>
<evidence type="ECO:0000313" key="3">
    <source>
        <dbReference type="EMBL" id="EIE22924.1"/>
    </source>
</evidence>
<dbReference type="KEGG" id="csl:COCSUDRAFT_64043"/>
<dbReference type="AlphaFoldDB" id="I0YX05"/>
<dbReference type="PANTHER" id="PTHR16306:SF0">
    <property type="entry name" value="TRANSLIN-ASSOCIATED FACTOR X-INTERACTING PROTEIN 1"/>
    <property type="match status" value="1"/>
</dbReference>
<comment type="caution">
    <text evidence="3">The sequence shown here is derived from an EMBL/GenBank/DDBJ whole genome shotgun (WGS) entry which is preliminary data.</text>
</comment>
<evidence type="ECO:0000256" key="1">
    <source>
        <dbReference type="SAM" id="Coils"/>
    </source>
</evidence>
<dbReference type="PANTHER" id="PTHR16306">
    <property type="entry name" value="TRANSLIN-ASSOCIATED FACTOR X-INTERACTING PROTEIN 1"/>
    <property type="match status" value="1"/>
</dbReference>
<organism evidence="3 4">
    <name type="scientific">Coccomyxa subellipsoidea (strain C-169)</name>
    <name type="common">Green microalga</name>
    <dbReference type="NCBI Taxonomy" id="574566"/>
    <lineage>
        <taxon>Eukaryota</taxon>
        <taxon>Viridiplantae</taxon>
        <taxon>Chlorophyta</taxon>
        <taxon>core chlorophytes</taxon>
        <taxon>Trebouxiophyceae</taxon>
        <taxon>Trebouxiophyceae incertae sedis</taxon>
        <taxon>Coccomyxaceae</taxon>
        <taxon>Coccomyxa</taxon>
        <taxon>Coccomyxa subellipsoidea</taxon>
    </lineage>
</organism>
<keyword evidence="4" id="KW-1185">Reference proteome</keyword>
<evidence type="ECO:0000313" key="4">
    <source>
        <dbReference type="Proteomes" id="UP000007264"/>
    </source>
</evidence>
<dbReference type="RefSeq" id="XP_005647468.1">
    <property type="nucleotide sequence ID" value="XM_005647411.1"/>
</dbReference>
<dbReference type="GO" id="GO:0005737">
    <property type="term" value="C:cytoplasm"/>
    <property type="evidence" value="ECO:0007669"/>
    <property type="project" value="TreeGrafter"/>
</dbReference>
<sequence length="582" mass="64024">MRDLLRADAAEQKLAACETVLRRDTDRLQAELDRASAQILELRGANRAAAIAAAQRAASAGQQPHPAPSFGGGRTGQADRHMGAFDQGSGIAPVESPPRSPDTPATEHPSHAGQASRPTISWDLRQEEASSSGSQGRPASAKKSFASSLHVVEEEEAGLSMARSLKSRSKRMSSMASSLLYKLEMAELERQAEHMVEVESRAEVAEGERDAALDRMQLMTPRPALPPSIELPSTLGPEGSAKFLAALNKFRTWPASDLAGMLVGVTVDGSTSVLNQARFAFACLARPVYQRLLTQKNITLVLQEGSTKPLAEHMTGQQYAWLQGHLGAMSAEARRGSALMMASFLTGCSEQGFKYSSDFYGCLVPYKEKRNPVLVYVEKLAAADESAWKDFLEGMGTGADIPKLFRHAGKVKNKQVTKHFTEKTIKEVWKEKLAERKAGRESDMCDFVCNFFQKRIGIMSAVMGYNLLYGLWKYAWDADCELFLRIMQGEMKEDVYYQQIQLQEDLENLLSTLDKSMHGAETGSLTKAEVCSALEAFFAVGQPGGKTVNRFDELMQALDEDQDGPTVQLKKLFEEDREFNQG</sequence>
<evidence type="ECO:0008006" key="5">
    <source>
        <dbReference type="Google" id="ProtNLM"/>
    </source>
</evidence>
<dbReference type="OrthoDB" id="261426at2759"/>
<evidence type="ECO:0000256" key="2">
    <source>
        <dbReference type="SAM" id="MobiDB-lite"/>
    </source>
</evidence>
<dbReference type="EMBL" id="AGSI01000009">
    <property type="protein sequence ID" value="EIE22924.1"/>
    <property type="molecule type" value="Genomic_DNA"/>
</dbReference>
<feature type="region of interest" description="Disordered" evidence="2">
    <location>
        <begin position="55"/>
        <end position="146"/>
    </location>
</feature>
<dbReference type="Proteomes" id="UP000007264">
    <property type="component" value="Unassembled WGS sequence"/>
</dbReference>